<organism evidence="3">
    <name type="scientific">Harpegnathos saltator</name>
    <name type="common">Jerdon's jumping ant</name>
    <dbReference type="NCBI Taxonomy" id="610380"/>
    <lineage>
        <taxon>Eukaryota</taxon>
        <taxon>Metazoa</taxon>
        <taxon>Ecdysozoa</taxon>
        <taxon>Arthropoda</taxon>
        <taxon>Hexapoda</taxon>
        <taxon>Insecta</taxon>
        <taxon>Pterygota</taxon>
        <taxon>Neoptera</taxon>
        <taxon>Endopterygota</taxon>
        <taxon>Hymenoptera</taxon>
        <taxon>Apocrita</taxon>
        <taxon>Aculeata</taxon>
        <taxon>Formicoidea</taxon>
        <taxon>Formicidae</taxon>
        <taxon>Ponerinae</taxon>
        <taxon>Ponerini</taxon>
        <taxon>Harpegnathos</taxon>
    </lineage>
</organism>
<proteinExistence type="predicted"/>
<dbReference type="Proteomes" id="UP000008237">
    <property type="component" value="Unassembled WGS sequence"/>
</dbReference>
<feature type="non-terminal residue" evidence="2">
    <location>
        <position position="133"/>
    </location>
</feature>
<name>E2B8F7_HARSA</name>
<dbReference type="PANTHER" id="PTHR47326">
    <property type="entry name" value="TRANSPOSABLE ELEMENT TC3 TRANSPOSASE-LIKE PROTEIN"/>
    <property type="match status" value="1"/>
</dbReference>
<evidence type="ECO:0000259" key="1">
    <source>
        <dbReference type="Pfam" id="PF16087"/>
    </source>
</evidence>
<dbReference type="PANTHER" id="PTHR47326:SF1">
    <property type="entry name" value="HTH PSQ-TYPE DOMAIN-CONTAINING PROTEIN"/>
    <property type="match status" value="1"/>
</dbReference>
<reference evidence="2 3" key="1">
    <citation type="journal article" date="2010" name="Science">
        <title>Genomic comparison of the ants Camponotus floridanus and Harpegnathos saltator.</title>
        <authorList>
            <person name="Bonasio R."/>
            <person name="Zhang G."/>
            <person name="Ye C."/>
            <person name="Mutti N.S."/>
            <person name="Fang X."/>
            <person name="Qin N."/>
            <person name="Donahue G."/>
            <person name="Yang P."/>
            <person name="Li Q."/>
            <person name="Li C."/>
            <person name="Zhang P."/>
            <person name="Huang Z."/>
            <person name="Berger S.L."/>
            <person name="Reinberg D."/>
            <person name="Wang J."/>
            <person name="Liebig J."/>
        </authorList>
    </citation>
    <scope>NUCLEOTIDE SEQUENCE [LARGE SCALE GENOMIC DNA]</scope>
    <source>
        <strain evidence="2 3">R22 G/1</strain>
    </source>
</reference>
<protein>
    <recommendedName>
        <fullName evidence="1">DUF4817 domain-containing protein</fullName>
    </recommendedName>
</protein>
<accession>E2B8F7</accession>
<dbReference type="InParanoid" id="E2B8F7"/>
<dbReference type="OrthoDB" id="7697359at2759"/>
<evidence type="ECO:0000313" key="3">
    <source>
        <dbReference type="Proteomes" id="UP000008237"/>
    </source>
</evidence>
<dbReference type="AlphaFoldDB" id="E2B8F7"/>
<evidence type="ECO:0000313" key="2">
    <source>
        <dbReference type="EMBL" id="EFN88025.1"/>
    </source>
</evidence>
<feature type="domain" description="DUF4817" evidence="1">
    <location>
        <begin position="5"/>
        <end position="38"/>
    </location>
</feature>
<dbReference type="EMBL" id="GL446321">
    <property type="protein sequence ID" value="EFN88025.1"/>
    <property type="molecule type" value="Genomic_DNA"/>
</dbReference>
<sequence length="133" mass="15387">MDNVSVEEKIEIILIYGECRRNVNDTVGLYTERFPNKVQSHAFFSVLSNSLLTEGSVQPKKRTRMASVTRENEIAILAVVNNNHISTREIARDSTLLRTSVCKILKRHKYRPYHVSMHQELHGDDFHNQVTFC</sequence>
<dbReference type="Pfam" id="PF16087">
    <property type="entry name" value="DUF4817"/>
    <property type="match status" value="1"/>
</dbReference>
<gene>
    <name evidence="2" type="ORF">EAI_06541</name>
</gene>
<keyword evidence="3" id="KW-1185">Reference proteome</keyword>
<dbReference type="InterPro" id="IPR032135">
    <property type="entry name" value="DUF4817"/>
</dbReference>